<accession>A0ACC2XTM5</accession>
<comment type="caution">
    <text evidence="1">The sequence shown here is derived from an EMBL/GenBank/DDBJ whole genome shotgun (WGS) entry which is preliminary data.</text>
</comment>
<name>A0ACC2XTM5_9TREE</name>
<organism evidence="1 2">
    <name type="scientific">Naganishia onofrii</name>
    <dbReference type="NCBI Taxonomy" id="1851511"/>
    <lineage>
        <taxon>Eukaryota</taxon>
        <taxon>Fungi</taxon>
        <taxon>Dikarya</taxon>
        <taxon>Basidiomycota</taxon>
        <taxon>Agaricomycotina</taxon>
        <taxon>Tremellomycetes</taxon>
        <taxon>Filobasidiales</taxon>
        <taxon>Filobasidiaceae</taxon>
        <taxon>Naganishia</taxon>
    </lineage>
</organism>
<protein>
    <submittedName>
        <fullName evidence="1">Uncharacterized protein</fullName>
    </submittedName>
</protein>
<proteinExistence type="predicted"/>
<sequence>MSSGSVVESGAQGGLSKATIASLLTETGTVTKDTVDLTESSVHNQRQDSGNRSTTPPDQIKQLDTPKSMTRPDPALISEFDPFASNTSSSANPLTDKISSATPIPTSLPSESDEPSESTKTSNTFEVSGTPPLQTPKEGHKAEAAHVPRKAGNVTQPTQSSNESPLAMRQKQNRTRSTEEADNQHRHASALISKGESRTNPKLKELAFDFQGFLAQLRTKQAEPIQKYLKSFLVSFSKRPFTVNEQIKLIHDFLNFISLKMKQIEPWRSQNMVEFDNAMEAMEKLVMNRLYTYTFTPMMDPATHPITTDDLERDAVLSQRINLFGWVREKHLDVPEGEASQGFLAFAEQELLKINHYKAPRDKMICILNCCKVIFGLIRHEAGSDQTSADAFLPILIFVILRANPDNMVSNIEYINRFRSAEKLEGEPGYYLSSLTGAISFIETMDASGLSNITSEEFEQNMEAAIAALPPGSPVEYARGRQSSSGSSVSAPFTNTAEGEEPARALTSLPANFAADTKRFFQRTGELAQDAVNRPLSALANIIDNIASGNGSEDGESEDEYPGAHGRRLRFQRGDNGNAPARGDAEYGIHSPSPSRPDHATPTSNWFGRTAAPPAERPHDGRMQVDEMYIRSQIDLSRPPSGM</sequence>
<keyword evidence="2" id="KW-1185">Reference proteome</keyword>
<evidence type="ECO:0000313" key="1">
    <source>
        <dbReference type="EMBL" id="KAJ9126814.1"/>
    </source>
</evidence>
<evidence type="ECO:0000313" key="2">
    <source>
        <dbReference type="Proteomes" id="UP001234202"/>
    </source>
</evidence>
<dbReference type="EMBL" id="JASBWV010000004">
    <property type="protein sequence ID" value="KAJ9126814.1"/>
    <property type="molecule type" value="Genomic_DNA"/>
</dbReference>
<reference evidence="1" key="1">
    <citation type="submission" date="2023-04" db="EMBL/GenBank/DDBJ databases">
        <title>Draft Genome sequencing of Naganishia species isolated from polar environments using Oxford Nanopore Technology.</title>
        <authorList>
            <person name="Leo P."/>
            <person name="Venkateswaran K."/>
        </authorList>
    </citation>
    <scope>NUCLEOTIDE SEQUENCE</scope>
    <source>
        <strain evidence="1">DBVPG 5303</strain>
    </source>
</reference>
<gene>
    <name evidence="1" type="ORF">QFC24_001847</name>
</gene>
<dbReference type="Proteomes" id="UP001234202">
    <property type="component" value="Unassembled WGS sequence"/>
</dbReference>